<feature type="signal peptide" evidence="1">
    <location>
        <begin position="1"/>
        <end position="30"/>
    </location>
</feature>
<reference evidence="2 3" key="1">
    <citation type="submission" date="2024-03" db="EMBL/GenBank/DDBJ databases">
        <title>Chitinophaga caseinilytica sp. nov., a casein hydrolysing bacterium isolated from forest soil.</title>
        <authorList>
            <person name="Lee D.S."/>
            <person name="Han D.M."/>
            <person name="Baek J.H."/>
            <person name="Choi D.G."/>
            <person name="Jeon J.H."/>
            <person name="Jeon C.O."/>
        </authorList>
    </citation>
    <scope>NUCLEOTIDE SEQUENCE [LARGE SCALE GENOMIC DNA]</scope>
    <source>
        <strain evidence="2 3">KACC 19118</strain>
    </source>
</reference>
<proteinExistence type="predicted"/>
<dbReference type="SUPFAM" id="SSF48208">
    <property type="entry name" value="Six-hairpin glycosidases"/>
    <property type="match status" value="1"/>
</dbReference>
<dbReference type="Gene3D" id="1.50.10.10">
    <property type="match status" value="1"/>
</dbReference>
<sequence length="307" mass="35261">MMFEMARRRRTKWVHILAAAFVALPSGVFGQAVFTSSDTALEQAFVRARDMALSYRGPATDPVGPWYEAALPARAAFCVRDVSHQLIGAEVLGMQAENRNMLNRFLEGISESKDWCTFWEIHKSGRPAVEDYRNDKEFWYNLNANFELIYAGWRMYMWTGDTAFINSAAFRDFSAITVGPFVDRWHLRPEALLNRPAYPNAPVPFNEKDYFHRCRGLPSYYEAIADMGMGADLVAAMYRGFSAYADIAGWRGDRRAEKQFRAKAEAYRQQLESKWWDGQAGLYNTYFTHGRKFGRGKGKRSCFGTMR</sequence>
<dbReference type="Proteomes" id="UP001449657">
    <property type="component" value="Chromosome"/>
</dbReference>
<keyword evidence="1" id="KW-0732">Signal</keyword>
<keyword evidence="3" id="KW-1185">Reference proteome</keyword>
<accession>A0ABZ2YYM4</accession>
<evidence type="ECO:0000313" key="3">
    <source>
        <dbReference type="Proteomes" id="UP001449657"/>
    </source>
</evidence>
<dbReference type="EMBL" id="CP150096">
    <property type="protein sequence ID" value="WZN44513.1"/>
    <property type="molecule type" value="Genomic_DNA"/>
</dbReference>
<evidence type="ECO:0000313" key="2">
    <source>
        <dbReference type="EMBL" id="WZN44513.1"/>
    </source>
</evidence>
<feature type="chain" id="PRO_5046528384" evidence="1">
    <location>
        <begin position="31"/>
        <end position="307"/>
    </location>
</feature>
<dbReference type="RefSeq" id="WP_341839293.1">
    <property type="nucleotide sequence ID" value="NZ_CP149792.1"/>
</dbReference>
<protein>
    <submittedName>
        <fullName evidence="2">Uncharacterized protein</fullName>
    </submittedName>
</protein>
<dbReference type="InterPro" id="IPR012341">
    <property type="entry name" value="6hp_glycosidase-like_sf"/>
</dbReference>
<organism evidence="2 3">
    <name type="scientific">Chitinophaga caseinilytica</name>
    <dbReference type="NCBI Taxonomy" id="2267521"/>
    <lineage>
        <taxon>Bacteria</taxon>
        <taxon>Pseudomonadati</taxon>
        <taxon>Bacteroidota</taxon>
        <taxon>Chitinophagia</taxon>
        <taxon>Chitinophagales</taxon>
        <taxon>Chitinophagaceae</taxon>
        <taxon>Chitinophaga</taxon>
    </lineage>
</organism>
<evidence type="ECO:0000256" key="1">
    <source>
        <dbReference type="SAM" id="SignalP"/>
    </source>
</evidence>
<name>A0ABZ2YYM4_9BACT</name>
<gene>
    <name evidence="2" type="ORF">WJU22_16585</name>
</gene>
<dbReference type="InterPro" id="IPR008928">
    <property type="entry name" value="6-hairpin_glycosidase_sf"/>
</dbReference>